<dbReference type="InterPro" id="IPR009642">
    <property type="entry name" value="DUF1236"/>
</dbReference>
<organism evidence="3 4">
    <name type="scientific">Bradyrhizobium shewense</name>
    <dbReference type="NCBI Taxonomy" id="1761772"/>
    <lineage>
        <taxon>Bacteria</taxon>
        <taxon>Pseudomonadati</taxon>
        <taxon>Pseudomonadota</taxon>
        <taxon>Alphaproteobacteria</taxon>
        <taxon>Hyphomicrobiales</taxon>
        <taxon>Nitrobacteraceae</taxon>
        <taxon>Bradyrhizobium</taxon>
    </lineage>
</organism>
<dbReference type="EMBL" id="FMAI01000006">
    <property type="protein sequence ID" value="SCB34860.1"/>
    <property type="molecule type" value="Genomic_DNA"/>
</dbReference>
<evidence type="ECO:0000256" key="1">
    <source>
        <dbReference type="SAM" id="MobiDB-lite"/>
    </source>
</evidence>
<accession>A0A1C3W4C2</accession>
<feature type="compositionally biased region" description="Basic and acidic residues" evidence="1">
    <location>
        <begin position="100"/>
        <end position="127"/>
    </location>
</feature>
<feature type="compositionally biased region" description="Basic and acidic residues" evidence="1">
    <location>
        <begin position="134"/>
        <end position="151"/>
    </location>
</feature>
<dbReference type="Pfam" id="PF06823">
    <property type="entry name" value="DUF1236"/>
    <property type="match status" value="1"/>
</dbReference>
<feature type="compositionally biased region" description="Basic and acidic residues" evidence="1">
    <location>
        <begin position="74"/>
        <end position="91"/>
    </location>
</feature>
<feature type="signal peptide" evidence="2">
    <location>
        <begin position="1"/>
        <end position="23"/>
    </location>
</feature>
<evidence type="ECO:0008006" key="5">
    <source>
        <dbReference type="Google" id="ProtNLM"/>
    </source>
</evidence>
<evidence type="ECO:0000313" key="3">
    <source>
        <dbReference type="EMBL" id="SCB34860.1"/>
    </source>
</evidence>
<dbReference type="RefSeq" id="WP_091956874.1">
    <property type="nucleotide sequence ID" value="NZ_FMAI01000006.1"/>
</dbReference>
<sequence length="262" mass="27376">MLNRFMISVAAVALVAGAGLANAQDKGRDSGAGSQQMQHSQPSGGGAERGATGRDSMSHDKGTVGQAGGAGTMKSDRASEDKSGAMKDERSPGGAMNKNAAEDKAGATKGQRTDERAQDKSQQDKSKSMSSDSTKSDPAKSAKDMKAEDNKAGGAAKTNNAATTDKSQTTTGTASATASAPPAEKRTEISTAIKSTKIEETTNVNFNISVGTAIPASVRVHPLPPRIVEIYPEWRGYEVIFVRGQYVIVRPQTREIVYIIEG</sequence>
<keyword evidence="4" id="KW-1185">Reference proteome</keyword>
<dbReference type="Proteomes" id="UP000199184">
    <property type="component" value="Unassembled WGS sequence"/>
</dbReference>
<dbReference type="AlphaFoldDB" id="A0A1C3W4C2"/>
<feature type="chain" id="PRO_5008685060" description="DUF1236 domain-containing protein" evidence="2">
    <location>
        <begin position="24"/>
        <end position="262"/>
    </location>
</feature>
<feature type="compositionally biased region" description="Polar residues" evidence="1">
    <location>
        <begin position="32"/>
        <end position="42"/>
    </location>
</feature>
<proteinExistence type="predicted"/>
<feature type="region of interest" description="Disordered" evidence="1">
    <location>
        <begin position="23"/>
        <end position="187"/>
    </location>
</feature>
<evidence type="ECO:0000313" key="4">
    <source>
        <dbReference type="Proteomes" id="UP000199184"/>
    </source>
</evidence>
<name>A0A1C3W4C2_9BRAD</name>
<feature type="compositionally biased region" description="Low complexity" evidence="1">
    <location>
        <begin position="152"/>
        <end position="182"/>
    </location>
</feature>
<reference evidence="4" key="1">
    <citation type="submission" date="2016-08" db="EMBL/GenBank/DDBJ databases">
        <authorList>
            <person name="Varghese N."/>
            <person name="Submissions Spin"/>
        </authorList>
    </citation>
    <scope>NUCLEOTIDE SEQUENCE [LARGE SCALE GENOMIC DNA]</scope>
    <source>
        <strain evidence="4">ERR11</strain>
    </source>
</reference>
<protein>
    <recommendedName>
        <fullName evidence="5">DUF1236 domain-containing protein</fullName>
    </recommendedName>
</protein>
<keyword evidence="2" id="KW-0732">Signal</keyword>
<evidence type="ECO:0000256" key="2">
    <source>
        <dbReference type="SAM" id="SignalP"/>
    </source>
</evidence>
<gene>
    <name evidence="3" type="ORF">GA0061098_1006283</name>
</gene>